<dbReference type="OrthoDB" id="21880at10239"/>
<protein>
    <submittedName>
        <fullName evidence="1">Uncharacterized protein</fullName>
    </submittedName>
</protein>
<keyword evidence="2" id="KW-1185">Reference proteome</keyword>
<accession>A0A140G770</accession>
<evidence type="ECO:0000313" key="2">
    <source>
        <dbReference type="Proteomes" id="UP000204546"/>
    </source>
</evidence>
<dbReference type="KEGG" id="vg:29125683"/>
<evidence type="ECO:0000313" key="1">
    <source>
        <dbReference type="EMBL" id="AMM44505.1"/>
    </source>
</evidence>
<organism evidence="1 2">
    <name type="scientific">Arthrobacter phage BarretLemon</name>
    <dbReference type="NCBI Taxonomy" id="1796994"/>
    <lineage>
        <taxon>Viruses</taxon>
        <taxon>Duplodnaviria</taxon>
        <taxon>Heunggongvirae</taxon>
        <taxon>Uroviricota</taxon>
        <taxon>Caudoviricetes</taxon>
        <taxon>Berryhillviridae</taxon>
        <taxon>Marthavirus</taxon>
        <taxon>Marthavirus barretlemon</taxon>
    </lineage>
</organism>
<reference evidence="2" key="1">
    <citation type="submission" date="2016-02" db="EMBL/GenBank/DDBJ databases">
        <authorList>
            <person name="Wen L."/>
            <person name="He K."/>
            <person name="Yang H."/>
        </authorList>
    </citation>
    <scope>NUCLEOTIDE SEQUENCE [LARGE SCALE GENOMIC DNA]</scope>
</reference>
<gene>
    <name evidence="1" type="primary">43</name>
    <name evidence="1" type="ORF">BARRETLEMON_43</name>
</gene>
<sequence length="111" mass="12788">MTHLSIADARARLFRLKQARVPLRENIESLQEHVEHTQKQIEDLKLIDDTMADAENAAQVDLDAALERHEDEAAERLRVQIEVEERKGRVPVQRGDVTAYEPRKLKDNPQA</sequence>
<proteinExistence type="predicted"/>
<dbReference type="EMBL" id="KU647629">
    <property type="protein sequence ID" value="AMM44505.1"/>
    <property type="molecule type" value="Genomic_DNA"/>
</dbReference>
<dbReference type="Proteomes" id="UP000204546">
    <property type="component" value="Segment"/>
</dbReference>
<dbReference type="RefSeq" id="YP_009303112.1">
    <property type="nucleotide sequence ID" value="NC_031252.1"/>
</dbReference>
<name>A0A140G770_9CAUD</name>
<dbReference type="GeneID" id="29125683"/>